<dbReference type="OrthoDB" id="8775810at2759"/>
<dbReference type="RefSeq" id="XP_007511400.1">
    <property type="nucleotide sequence ID" value="XM_007511338.1"/>
</dbReference>
<evidence type="ECO:0000313" key="5">
    <source>
        <dbReference type="Proteomes" id="UP000198341"/>
    </source>
</evidence>
<comment type="similarity">
    <text evidence="1">Belongs to the TUB family.</text>
</comment>
<evidence type="ECO:0000256" key="2">
    <source>
        <dbReference type="SAM" id="MobiDB-lite"/>
    </source>
</evidence>
<dbReference type="eggNOG" id="KOG2502">
    <property type="taxonomic scope" value="Eukaryota"/>
</dbReference>
<dbReference type="InterPro" id="IPR025659">
    <property type="entry name" value="Tubby-like_C"/>
</dbReference>
<feature type="compositionally biased region" description="Polar residues" evidence="2">
    <location>
        <begin position="34"/>
        <end position="43"/>
    </location>
</feature>
<dbReference type="InterPro" id="IPR000007">
    <property type="entry name" value="Tubby_C"/>
</dbReference>
<accession>K8EHM7</accession>
<gene>
    <name evidence="4" type="ORF">Bathy08g01320</name>
</gene>
<dbReference type="Pfam" id="PF01167">
    <property type="entry name" value="Tub"/>
    <property type="match status" value="1"/>
</dbReference>
<name>K8EHM7_9CHLO</name>
<feature type="domain" description="Tubby C-terminal" evidence="3">
    <location>
        <begin position="223"/>
        <end position="459"/>
    </location>
</feature>
<dbReference type="Proteomes" id="UP000198341">
    <property type="component" value="Chromosome 8"/>
</dbReference>
<feature type="compositionally biased region" description="Low complexity" evidence="2">
    <location>
        <begin position="115"/>
        <end position="124"/>
    </location>
</feature>
<dbReference type="PANTHER" id="PTHR16517">
    <property type="entry name" value="TUBBY-RELATED"/>
    <property type="match status" value="1"/>
</dbReference>
<sequence length="467" mass="53089">MFGGRKNSASNSEASESDFQSADDARSQSQSRSIMSAKSAQSSKYDDADEAFDAAKMKKGKGKAVKADPGLMDEEENMSDKSSQSSQQEKRGGVAGLFQNPFRRRPSVDGPPPNTTTSNNNNNPFQTSEAMAALNAAMSDDFTAEEKKKFREQFKENSKYKPPEDSEDPTVNEQIAREVLAKATSKRAAQKAKQNAKANPTMDMMIRDALVKGFDVDTMRRLPPPQELGIIKGFIVVDDTKSKKYPIYKYYVHDEQGKYDKLVMCCQEEQTLAKVKIGKRYIFSTCTNFKAEGEDYLGKMSGNFLGSRFTAYDQGEKKSDEVEEEYERRVVTAIVYEPTIFTLGGSYRKMTCLVPTLYKQDKNGKARLEKWEAMRDMRHMRLLMSKVPEYRMFDGQWHFCYKYGGRVKIPSKRNFQLVRDNNEDEVVMLFGKLAHNVWACDYSHPLNAYQTFCIAMSAMSEKLATKW</sequence>
<dbReference type="SUPFAM" id="SSF54518">
    <property type="entry name" value="Tubby C-terminal domain-like"/>
    <property type="match status" value="1"/>
</dbReference>
<evidence type="ECO:0000313" key="4">
    <source>
        <dbReference type="EMBL" id="CCO17521.1"/>
    </source>
</evidence>
<evidence type="ECO:0000256" key="1">
    <source>
        <dbReference type="ARBA" id="ARBA00007129"/>
    </source>
</evidence>
<proteinExistence type="inferred from homology"/>
<protein>
    <recommendedName>
        <fullName evidence="3">Tubby C-terminal domain-containing protein</fullName>
    </recommendedName>
</protein>
<dbReference type="EMBL" id="FO082271">
    <property type="protein sequence ID" value="CCO17521.1"/>
    <property type="molecule type" value="Genomic_DNA"/>
</dbReference>
<dbReference type="STRING" id="41875.K8EHM7"/>
<feature type="region of interest" description="Disordered" evidence="2">
    <location>
        <begin position="1"/>
        <end position="126"/>
    </location>
</feature>
<reference evidence="4 5" key="1">
    <citation type="submission" date="2011-10" db="EMBL/GenBank/DDBJ databases">
        <authorList>
            <person name="Genoscope - CEA"/>
        </authorList>
    </citation>
    <scope>NUCLEOTIDE SEQUENCE [LARGE SCALE GENOMIC DNA]</scope>
    <source>
        <strain evidence="4 5">RCC 1105</strain>
    </source>
</reference>
<keyword evidence="5" id="KW-1185">Reference proteome</keyword>
<dbReference type="Gene3D" id="3.20.90.10">
    <property type="entry name" value="Tubby Protein, Chain A"/>
    <property type="match status" value="1"/>
</dbReference>
<dbReference type="AlphaFoldDB" id="K8EHM7"/>
<organism evidence="4 5">
    <name type="scientific">Bathycoccus prasinos</name>
    <dbReference type="NCBI Taxonomy" id="41875"/>
    <lineage>
        <taxon>Eukaryota</taxon>
        <taxon>Viridiplantae</taxon>
        <taxon>Chlorophyta</taxon>
        <taxon>Mamiellophyceae</taxon>
        <taxon>Mamiellales</taxon>
        <taxon>Bathycoccaceae</taxon>
        <taxon>Bathycoccus</taxon>
    </lineage>
</organism>
<dbReference type="PRINTS" id="PR01573">
    <property type="entry name" value="SUPERTUBBY"/>
</dbReference>
<dbReference type="KEGG" id="bpg:Bathy08g01320"/>
<dbReference type="GeneID" id="19014111"/>
<evidence type="ECO:0000259" key="3">
    <source>
        <dbReference type="Pfam" id="PF01167"/>
    </source>
</evidence>
<dbReference type="PANTHER" id="PTHR16517:SF131">
    <property type="entry name" value="TUBBY-LIKE PROTEIN 8"/>
    <property type="match status" value="1"/>
</dbReference>
<feature type="compositionally biased region" description="Low complexity" evidence="2">
    <location>
        <begin position="7"/>
        <end position="33"/>
    </location>
</feature>